<feature type="compositionally biased region" description="Low complexity" evidence="1">
    <location>
        <begin position="405"/>
        <end position="426"/>
    </location>
</feature>
<sequence>MSDSPSKTPQKTLSAYPTLIYDDEYRYVPLQLSPRGVPDLLPLPIQSEAVLGDILRLADVTRIAPAVSDTPRDGLLDGLLPFDSIDSFNEGDEHYFVPPPVAVLPSQPVLSDTARGKQARPATPPPLPSGSSLPAHSFHVDAGFTTGKLTSKAKFTPKDHNTHREYTSGLLAASTRLYNRVDSITQDVADMSGRASAMLLPPPCFLNPLPDIPALVAQIQELHNTPRATGEDQAIAEVLHSQNAQTVRLRQTTAAVQDMNSRTIPALFERVKAVEATIARLEGLLIRLNSTVDTLVTAAMGPFGPRVAPTAPAAASVPVMTPAPTAPTAPAAPVASTLDTATLDAYFAAREKREREEADDTSRNVRPRIQPPPPAAAAPQSFQPAPPTLNAPSAPPPRAAPPPIAARAPPRQATRQPAAAAAAAYTPPAPSTAPIDPATQVVYGPHPQPWTRTANGRLNVHGDVSRAILDITPDAATYSFGTKPYGSQHAMYTVLTFATAEIADWVVAVWGETERGTYASTYIVHPNV</sequence>
<organism evidence="2 3">
    <name type="scientific">Mycena alexandri</name>
    <dbReference type="NCBI Taxonomy" id="1745969"/>
    <lineage>
        <taxon>Eukaryota</taxon>
        <taxon>Fungi</taxon>
        <taxon>Dikarya</taxon>
        <taxon>Basidiomycota</taxon>
        <taxon>Agaricomycotina</taxon>
        <taxon>Agaricomycetes</taxon>
        <taxon>Agaricomycetidae</taxon>
        <taxon>Agaricales</taxon>
        <taxon>Marasmiineae</taxon>
        <taxon>Mycenaceae</taxon>
        <taxon>Mycena</taxon>
    </lineage>
</organism>
<proteinExistence type="predicted"/>
<feature type="region of interest" description="Disordered" evidence="1">
    <location>
        <begin position="111"/>
        <end position="136"/>
    </location>
</feature>
<comment type="caution">
    <text evidence="2">The sequence shown here is derived from an EMBL/GenBank/DDBJ whole genome shotgun (WGS) entry which is preliminary data.</text>
</comment>
<dbReference type="Proteomes" id="UP001218188">
    <property type="component" value="Unassembled WGS sequence"/>
</dbReference>
<evidence type="ECO:0000313" key="3">
    <source>
        <dbReference type="Proteomes" id="UP001218188"/>
    </source>
</evidence>
<feature type="compositionally biased region" description="Pro residues" evidence="1">
    <location>
        <begin position="384"/>
        <end position="404"/>
    </location>
</feature>
<accession>A0AAD6WPP7</accession>
<evidence type="ECO:0000256" key="1">
    <source>
        <dbReference type="SAM" id="MobiDB-lite"/>
    </source>
</evidence>
<evidence type="ECO:0000313" key="2">
    <source>
        <dbReference type="EMBL" id="KAJ7019131.1"/>
    </source>
</evidence>
<gene>
    <name evidence="2" type="ORF">C8F04DRAFT_1276660</name>
</gene>
<feature type="region of interest" description="Disordered" evidence="1">
    <location>
        <begin position="352"/>
        <end position="441"/>
    </location>
</feature>
<feature type="compositionally biased region" description="Basic and acidic residues" evidence="1">
    <location>
        <begin position="352"/>
        <end position="363"/>
    </location>
</feature>
<protein>
    <submittedName>
        <fullName evidence="2">Uncharacterized protein</fullName>
    </submittedName>
</protein>
<dbReference type="AlphaFoldDB" id="A0AAD6WPP7"/>
<keyword evidence="3" id="KW-1185">Reference proteome</keyword>
<reference evidence="2" key="1">
    <citation type="submission" date="2023-03" db="EMBL/GenBank/DDBJ databases">
        <title>Massive genome expansion in bonnet fungi (Mycena s.s.) driven by repeated elements and novel gene families across ecological guilds.</title>
        <authorList>
            <consortium name="Lawrence Berkeley National Laboratory"/>
            <person name="Harder C.B."/>
            <person name="Miyauchi S."/>
            <person name="Viragh M."/>
            <person name="Kuo A."/>
            <person name="Thoen E."/>
            <person name="Andreopoulos B."/>
            <person name="Lu D."/>
            <person name="Skrede I."/>
            <person name="Drula E."/>
            <person name="Henrissat B."/>
            <person name="Morin E."/>
            <person name="Kohler A."/>
            <person name="Barry K."/>
            <person name="LaButti K."/>
            <person name="Morin E."/>
            <person name="Salamov A."/>
            <person name="Lipzen A."/>
            <person name="Mereny Z."/>
            <person name="Hegedus B."/>
            <person name="Baldrian P."/>
            <person name="Stursova M."/>
            <person name="Weitz H."/>
            <person name="Taylor A."/>
            <person name="Grigoriev I.V."/>
            <person name="Nagy L.G."/>
            <person name="Martin F."/>
            <person name="Kauserud H."/>
        </authorList>
    </citation>
    <scope>NUCLEOTIDE SEQUENCE</scope>
    <source>
        <strain evidence="2">CBHHK200</strain>
    </source>
</reference>
<name>A0AAD6WPP7_9AGAR</name>
<dbReference type="EMBL" id="JARJCM010000306">
    <property type="protein sequence ID" value="KAJ7019131.1"/>
    <property type="molecule type" value="Genomic_DNA"/>
</dbReference>